<keyword evidence="2" id="KW-1185">Reference proteome</keyword>
<dbReference type="AlphaFoldDB" id="A0A7I7MMB3"/>
<dbReference type="Pfam" id="PF09844">
    <property type="entry name" value="DUF2071"/>
    <property type="match status" value="1"/>
</dbReference>
<dbReference type="KEGG" id="mshj:MSHI_09060"/>
<dbReference type="PANTHER" id="PTHR39186:SF1">
    <property type="entry name" value="DUF2071 DOMAIN-CONTAINING PROTEIN"/>
    <property type="match status" value="1"/>
</dbReference>
<dbReference type="InterPro" id="IPR018644">
    <property type="entry name" value="DUF2071"/>
</dbReference>
<dbReference type="RefSeq" id="WP_083049451.1">
    <property type="nucleotide sequence ID" value="NZ_AP022575.1"/>
</dbReference>
<dbReference type="PANTHER" id="PTHR39186">
    <property type="entry name" value="DUF2071 FAMILY PROTEIN"/>
    <property type="match status" value="1"/>
</dbReference>
<dbReference type="SUPFAM" id="SSF160104">
    <property type="entry name" value="Acetoacetate decarboxylase-like"/>
    <property type="match status" value="1"/>
</dbReference>
<dbReference type="EMBL" id="AP022575">
    <property type="protein sequence ID" value="BBX73000.1"/>
    <property type="molecule type" value="Genomic_DNA"/>
</dbReference>
<evidence type="ECO:0000313" key="1">
    <source>
        <dbReference type="EMBL" id="BBX73000.1"/>
    </source>
</evidence>
<name>A0A7I7MMB3_9MYCO</name>
<protein>
    <submittedName>
        <fullName evidence="1">Uncharacterized protein</fullName>
    </submittedName>
</protein>
<accession>A0A7I7MMB3</accession>
<evidence type="ECO:0000313" key="2">
    <source>
        <dbReference type="Proteomes" id="UP000467236"/>
    </source>
</evidence>
<reference evidence="1 2" key="1">
    <citation type="journal article" date="2019" name="Emerg. Microbes Infect.">
        <title>Comprehensive subspecies identification of 175 nontuberculous mycobacteria species based on 7547 genomic profiles.</title>
        <authorList>
            <person name="Matsumoto Y."/>
            <person name="Kinjo T."/>
            <person name="Motooka D."/>
            <person name="Nabeya D."/>
            <person name="Jung N."/>
            <person name="Uechi K."/>
            <person name="Horii T."/>
            <person name="Iida T."/>
            <person name="Fujita J."/>
            <person name="Nakamura S."/>
        </authorList>
    </citation>
    <scope>NUCLEOTIDE SEQUENCE [LARGE SCALE GENOMIC DNA]</scope>
    <source>
        <strain evidence="1 2">JCM 14233</strain>
    </source>
</reference>
<gene>
    <name evidence="1" type="ORF">MSHI_09060</name>
</gene>
<dbReference type="Proteomes" id="UP000467236">
    <property type="component" value="Chromosome"/>
</dbReference>
<dbReference type="OrthoDB" id="150993at2"/>
<proteinExistence type="predicted"/>
<dbReference type="InterPro" id="IPR023375">
    <property type="entry name" value="ADC_dom_sf"/>
</dbReference>
<sequence length="257" mass="28828">MTAISGTSPTEPGDISALAGYPVTAPPLPRPVTFDQCWRDLTFVHWPVRPERIEGMYPPGTRPDVFADGMTYVGLVPFAMHRTKLGTSLPLPYFGSFLETNIRLYSIDDAGRHGVVFRSLETARLAVVPVTRIGLGVPYTWAKMRMTQSGEQITYHSVRRWPRRGLRSRLTISVGDAVEPTPLEVWLTARWGAHTRKAGRTWWIPNEHETWPMRLAEIVELDDELLGASGVQPAGDRLRALFSPGVRTRFGRPCPVR</sequence>
<organism evidence="1 2">
    <name type="scientific">Mycobacterium shinjukuense</name>
    <dbReference type="NCBI Taxonomy" id="398694"/>
    <lineage>
        <taxon>Bacteria</taxon>
        <taxon>Bacillati</taxon>
        <taxon>Actinomycetota</taxon>
        <taxon>Actinomycetes</taxon>
        <taxon>Mycobacteriales</taxon>
        <taxon>Mycobacteriaceae</taxon>
        <taxon>Mycobacterium</taxon>
    </lineage>
</organism>